<keyword evidence="3" id="KW-0963">Cytoplasm</keyword>
<evidence type="ECO:0000256" key="3">
    <source>
        <dbReference type="HAMAP-Rule" id="MF_00099"/>
    </source>
</evidence>
<evidence type="ECO:0000313" key="9">
    <source>
        <dbReference type="Proteomes" id="UP000040453"/>
    </source>
</evidence>
<comment type="subcellular location">
    <subcellularLocation>
        <location evidence="3">Cytoplasm</location>
    </subcellularLocation>
</comment>
<dbReference type="GO" id="GO:0000156">
    <property type="term" value="F:phosphorelay response regulator activity"/>
    <property type="evidence" value="ECO:0007669"/>
    <property type="project" value="InterPro"/>
</dbReference>
<dbReference type="PANTHER" id="PTHR42872:SF3">
    <property type="entry name" value="PROTEIN-GLUTAMATE METHYLESTERASE_PROTEIN-GLUTAMINE GLUTAMINASE 1"/>
    <property type="match status" value="1"/>
</dbReference>
<evidence type="ECO:0000256" key="4">
    <source>
        <dbReference type="PROSITE-ProRule" id="PRU00050"/>
    </source>
</evidence>
<dbReference type="InterPro" id="IPR011006">
    <property type="entry name" value="CheY-like_superfamily"/>
</dbReference>
<keyword evidence="1 3" id="KW-0378">Hydrolase</keyword>
<organism evidence="8 9">
    <name type="scientific">Oceanobacillus oncorhynchi</name>
    <dbReference type="NCBI Taxonomy" id="545501"/>
    <lineage>
        <taxon>Bacteria</taxon>
        <taxon>Bacillati</taxon>
        <taxon>Bacillota</taxon>
        <taxon>Bacilli</taxon>
        <taxon>Bacillales</taxon>
        <taxon>Bacillaceae</taxon>
        <taxon>Oceanobacillus</taxon>
    </lineage>
</organism>
<evidence type="ECO:0000313" key="8">
    <source>
        <dbReference type="EMBL" id="CEI84280.1"/>
    </source>
</evidence>
<comment type="function">
    <text evidence="3">Involved in chemotaxis. Part of a chemotaxis signal transduction system that modulates chemotaxis in response to various stimuli. Catalyzes the demethylation of specific methylglutamate residues introduced into the chemoreceptors (methyl-accepting chemotaxis proteins or MCP) by CheR. Also mediates the irreversible deamidation of specific glutamine residues to glutamic acid.</text>
</comment>
<feature type="modified residue" description="4-aspartylphosphate" evidence="3 5">
    <location>
        <position position="56"/>
    </location>
</feature>
<dbReference type="InterPro" id="IPR001789">
    <property type="entry name" value="Sig_transdc_resp-reg_receiver"/>
</dbReference>
<feature type="domain" description="Response regulatory" evidence="6">
    <location>
        <begin position="5"/>
        <end position="122"/>
    </location>
</feature>
<dbReference type="InterPro" id="IPR035909">
    <property type="entry name" value="CheB_C"/>
</dbReference>
<evidence type="ECO:0000256" key="5">
    <source>
        <dbReference type="PROSITE-ProRule" id="PRU00169"/>
    </source>
</evidence>
<evidence type="ECO:0000259" key="7">
    <source>
        <dbReference type="PROSITE" id="PS50122"/>
    </source>
</evidence>
<comment type="domain">
    <text evidence="3">Contains a C-terminal catalytic domain, and an N-terminal region which modulates catalytic activity.</text>
</comment>
<dbReference type="RefSeq" id="WP_042535001.1">
    <property type="nucleotide sequence ID" value="NZ_CDGG01000001.1"/>
</dbReference>
<dbReference type="SUPFAM" id="SSF52738">
    <property type="entry name" value="Methylesterase CheB, C-terminal domain"/>
    <property type="match status" value="1"/>
</dbReference>
<evidence type="ECO:0000256" key="2">
    <source>
        <dbReference type="ARBA" id="ARBA00048267"/>
    </source>
</evidence>
<dbReference type="Pfam" id="PF01339">
    <property type="entry name" value="CheB_methylest"/>
    <property type="match status" value="1"/>
</dbReference>
<name>A0A0A1MFV9_9BACI</name>
<keyword evidence="9" id="KW-1185">Reference proteome</keyword>
<dbReference type="OrthoDB" id="9793421at2"/>
<dbReference type="PANTHER" id="PTHR42872">
    <property type="entry name" value="PROTEIN-GLUTAMATE METHYLESTERASE/PROTEIN-GLUTAMINE GLUTAMINASE"/>
    <property type="match status" value="1"/>
</dbReference>
<dbReference type="NCBIfam" id="NF001965">
    <property type="entry name" value="PRK00742.1"/>
    <property type="match status" value="1"/>
</dbReference>
<dbReference type="HAMAP" id="MF_00099">
    <property type="entry name" value="CheB_chemtxs"/>
    <property type="match status" value="1"/>
</dbReference>
<gene>
    <name evidence="3 8" type="primary">cheB</name>
    <name evidence="8" type="ORF">BN997_04224</name>
</gene>
<accession>A0A0A1MFV9</accession>
<dbReference type="PROSITE" id="PS50110">
    <property type="entry name" value="RESPONSE_REGULATORY"/>
    <property type="match status" value="1"/>
</dbReference>
<dbReference type="EC" id="3.1.1.61" evidence="3"/>
<dbReference type="Proteomes" id="UP000040453">
    <property type="component" value="Unassembled WGS sequence"/>
</dbReference>
<keyword evidence="3 4" id="KW-0145">Chemotaxis</keyword>
<comment type="similarity">
    <text evidence="3">Belongs to the CheB family.</text>
</comment>
<dbReference type="AlphaFoldDB" id="A0A0A1MFV9"/>
<feature type="active site" evidence="3 4">
    <location>
        <position position="297"/>
    </location>
</feature>
<dbReference type="STRING" id="545501.BN997_04224"/>
<dbReference type="Gene3D" id="3.40.50.180">
    <property type="entry name" value="Methylesterase CheB, C-terminal domain"/>
    <property type="match status" value="1"/>
</dbReference>
<protein>
    <recommendedName>
        <fullName evidence="3">Protein-glutamate methylesterase/protein-glutamine glutaminase</fullName>
        <ecNumber evidence="3">3.1.1.61</ecNumber>
        <ecNumber evidence="3">3.5.1.44</ecNumber>
    </recommendedName>
</protein>
<sequence length="355" mass="38233">MTLINVLVVDDSAFMRKMISEILTEDGRFHVVGTAVHGEDGVNKVKKLHPDVVTMDVQMPKLDGLGALKQIMEECPVSVVMLSSETRKGADYTIQAISTGAVDFITKPSGAISLDIKKVEKEICDKVYTAATVKVHKKINGAAQHVPIERIQQPLTMPAKPSLSSKKMVAIGTSTGGPRALQKVITALPKDLGIPVAVVQHMPPGFTASLAERLNQISRLTVKEAEHGELMKKGTVYIAPGGYHMEVKSSGMALMISLNQQPLDNGHRPSVNTLFRSLCSLKNYQIVTCVLTGMGNDGTLGLKALKKANSHVVSLAETEETAIVYGMPKSIINEGLADYQVPLNQMASQLSNLVK</sequence>
<comment type="catalytic activity">
    <reaction evidence="2 3">
        <text>[protein]-L-glutamate 5-O-methyl ester + H2O = L-glutamyl-[protein] + methanol + H(+)</text>
        <dbReference type="Rhea" id="RHEA:23236"/>
        <dbReference type="Rhea" id="RHEA-COMP:10208"/>
        <dbReference type="Rhea" id="RHEA-COMP:10311"/>
        <dbReference type="ChEBI" id="CHEBI:15377"/>
        <dbReference type="ChEBI" id="CHEBI:15378"/>
        <dbReference type="ChEBI" id="CHEBI:17790"/>
        <dbReference type="ChEBI" id="CHEBI:29973"/>
        <dbReference type="ChEBI" id="CHEBI:82795"/>
        <dbReference type="EC" id="3.1.1.61"/>
    </reaction>
</comment>
<dbReference type="SUPFAM" id="SSF52172">
    <property type="entry name" value="CheY-like"/>
    <property type="match status" value="1"/>
</dbReference>
<dbReference type="Pfam" id="PF00072">
    <property type="entry name" value="Response_reg"/>
    <property type="match status" value="1"/>
</dbReference>
<comment type="PTM">
    <text evidence="3">Phosphorylated by CheA. Phosphorylation of the N-terminal regulatory domain activates the methylesterase activity.</text>
</comment>
<dbReference type="SMART" id="SM00448">
    <property type="entry name" value="REC"/>
    <property type="match status" value="1"/>
</dbReference>
<comment type="catalytic activity">
    <reaction evidence="3">
        <text>L-glutaminyl-[protein] + H2O = L-glutamyl-[protein] + NH4(+)</text>
        <dbReference type="Rhea" id="RHEA:16441"/>
        <dbReference type="Rhea" id="RHEA-COMP:10207"/>
        <dbReference type="Rhea" id="RHEA-COMP:10208"/>
        <dbReference type="ChEBI" id="CHEBI:15377"/>
        <dbReference type="ChEBI" id="CHEBI:28938"/>
        <dbReference type="ChEBI" id="CHEBI:29973"/>
        <dbReference type="ChEBI" id="CHEBI:30011"/>
        <dbReference type="EC" id="3.5.1.44"/>
    </reaction>
</comment>
<dbReference type="InterPro" id="IPR008248">
    <property type="entry name" value="CheB-like"/>
</dbReference>
<dbReference type="GO" id="GO:0006935">
    <property type="term" value="P:chemotaxis"/>
    <property type="evidence" value="ECO:0007669"/>
    <property type="project" value="UniProtKB-UniRule"/>
</dbReference>
<proteinExistence type="inferred from homology"/>
<evidence type="ECO:0000256" key="1">
    <source>
        <dbReference type="ARBA" id="ARBA00022801"/>
    </source>
</evidence>
<dbReference type="CDD" id="cd17541">
    <property type="entry name" value="REC_CheB-like"/>
    <property type="match status" value="1"/>
</dbReference>
<dbReference type="InterPro" id="IPR000673">
    <property type="entry name" value="Sig_transdc_resp-reg_Me-estase"/>
</dbReference>
<dbReference type="PIRSF" id="PIRSF000876">
    <property type="entry name" value="RR_chemtxs_CheB"/>
    <property type="match status" value="1"/>
</dbReference>
<dbReference type="GO" id="GO:0008984">
    <property type="term" value="F:protein-glutamate methylesterase activity"/>
    <property type="evidence" value="ECO:0007669"/>
    <property type="project" value="UniProtKB-UniRule"/>
</dbReference>
<feature type="active site" evidence="3 4">
    <location>
        <position position="174"/>
    </location>
</feature>
<dbReference type="EMBL" id="CDGG01000001">
    <property type="protein sequence ID" value="CEI84280.1"/>
    <property type="molecule type" value="Genomic_DNA"/>
</dbReference>
<dbReference type="CDD" id="cd16432">
    <property type="entry name" value="CheB_Rec"/>
    <property type="match status" value="1"/>
</dbReference>
<dbReference type="Gene3D" id="3.40.50.2300">
    <property type="match status" value="1"/>
</dbReference>
<keyword evidence="3 5" id="KW-0597">Phosphoprotein</keyword>
<feature type="active site" evidence="3 4">
    <location>
        <position position="201"/>
    </location>
</feature>
<dbReference type="GO" id="GO:0050568">
    <property type="term" value="F:protein-glutamine glutaminase activity"/>
    <property type="evidence" value="ECO:0007669"/>
    <property type="project" value="UniProtKB-UniRule"/>
</dbReference>
<reference evidence="8 9" key="1">
    <citation type="submission" date="2014-11" db="EMBL/GenBank/DDBJ databases">
        <authorList>
            <person name="Urmite Genomes Urmite Genomes"/>
        </authorList>
    </citation>
    <scope>NUCLEOTIDE SEQUENCE [LARGE SCALE GENOMIC DNA]</scope>
    <source>
        <strain evidence="8 9">Oc5</strain>
    </source>
</reference>
<dbReference type="EC" id="3.5.1.44" evidence="3"/>
<dbReference type="PROSITE" id="PS50122">
    <property type="entry name" value="CHEB"/>
    <property type="match status" value="1"/>
</dbReference>
<dbReference type="GO" id="GO:0005737">
    <property type="term" value="C:cytoplasm"/>
    <property type="evidence" value="ECO:0007669"/>
    <property type="project" value="UniProtKB-SubCell"/>
</dbReference>
<feature type="domain" description="CheB-type methylesterase" evidence="7">
    <location>
        <begin position="162"/>
        <end position="355"/>
    </location>
</feature>
<evidence type="ECO:0000259" key="6">
    <source>
        <dbReference type="PROSITE" id="PS50110"/>
    </source>
</evidence>